<dbReference type="PANTHER" id="PTHR20903">
    <property type="entry name" value="PREFOLDIN SUBUNIT 1-RELATED"/>
    <property type="match status" value="1"/>
</dbReference>
<dbReference type="GO" id="GO:0051082">
    <property type="term" value="F:unfolded protein binding"/>
    <property type="evidence" value="ECO:0007669"/>
    <property type="project" value="InterPro"/>
</dbReference>
<dbReference type="EMBL" id="LAFY01000096">
    <property type="protein sequence ID" value="KJY02155.1"/>
    <property type="molecule type" value="Genomic_DNA"/>
</dbReference>
<dbReference type="InterPro" id="IPR009053">
    <property type="entry name" value="Prefoldin"/>
</dbReference>
<comment type="similarity">
    <text evidence="1">Belongs to the prefoldin subunit beta family.</text>
</comment>
<name>A0A0F4GXI6_9PEZI</name>
<keyword evidence="2" id="KW-0143">Chaperone</keyword>
<dbReference type="GO" id="GO:0005737">
    <property type="term" value="C:cytoplasm"/>
    <property type="evidence" value="ECO:0007669"/>
    <property type="project" value="TreeGrafter"/>
</dbReference>
<gene>
    <name evidence="3" type="ORF">TI39_contig99g00001</name>
</gene>
<evidence type="ECO:0000256" key="1">
    <source>
        <dbReference type="ARBA" id="ARBA00008045"/>
    </source>
</evidence>
<dbReference type="OrthoDB" id="2015447at2759"/>
<dbReference type="Gene3D" id="1.10.287.370">
    <property type="match status" value="1"/>
</dbReference>
<dbReference type="STRING" id="1047168.A0A0F4GXI6"/>
<accession>A0A0F4GXI6</accession>
<proteinExistence type="inferred from homology"/>
<evidence type="ECO:0000313" key="3">
    <source>
        <dbReference type="EMBL" id="KJY02155.1"/>
    </source>
</evidence>
<dbReference type="Pfam" id="PF01920">
    <property type="entry name" value="Prefoldin_2"/>
    <property type="match status" value="1"/>
</dbReference>
<reference evidence="3 4" key="1">
    <citation type="submission" date="2015-03" db="EMBL/GenBank/DDBJ databases">
        <title>RNA-seq based gene annotation and comparative genomics of four Zymoseptoria species reveal species-specific pathogenicity related genes and transposable element activity.</title>
        <authorList>
            <person name="Grandaubert J."/>
            <person name="Bhattacharyya A."/>
            <person name="Stukenbrock E.H."/>
        </authorList>
    </citation>
    <scope>NUCLEOTIDE SEQUENCE [LARGE SCALE GENOMIC DNA]</scope>
    <source>
        <strain evidence="3 4">Zb18110</strain>
    </source>
</reference>
<dbReference type="InterPro" id="IPR002777">
    <property type="entry name" value="PFD_beta-like"/>
</dbReference>
<protein>
    <submittedName>
        <fullName evidence="3">Prefoldin subunit 1 like protein</fullName>
    </submittedName>
</protein>
<organism evidence="3 4">
    <name type="scientific">Zymoseptoria brevis</name>
    <dbReference type="NCBI Taxonomy" id="1047168"/>
    <lineage>
        <taxon>Eukaryota</taxon>
        <taxon>Fungi</taxon>
        <taxon>Dikarya</taxon>
        <taxon>Ascomycota</taxon>
        <taxon>Pezizomycotina</taxon>
        <taxon>Dothideomycetes</taxon>
        <taxon>Dothideomycetidae</taxon>
        <taxon>Mycosphaerellales</taxon>
        <taxon>Mycosphaerellaceae</taxon>
        <taxon>Zymoseptoria</taxon>
    </lineage>
</organism>
<dbReference type="AlphaFoldDB" id="A0A0F4GXI6"/>
<dbReference type="Proteomes" id="UP000033647">
    <property type="component" value="Unassembled WGS sequence"/>
</dbReference>
<keyword evidence="4" id="KW-1185">Reference proteome</keyword>
<evidence type="ECO:0000256" key="2">
    <source>
        <dbReference type="ARBA" id="ARBA00023186"/>
    </source>
</evidence>
<evidence type="ECO:0000313" key="4">
    <source>
        <dbReference type="Proteomes" id="UP000033647"/>
    </source>
</evidence>
<dbReference type="GO" id="GO:0016272">
    <property type="term" value="C:prefoldin complex"/>
    <property type="evidence" value="ECO:0007669"/>
    <property type="project" value="InterPro"/>
</dbReference>
<dbReference type="GO" id="GO:0044183">
    <property type="term" value="F:protein folding chaperone"/>
    <property type="evidence" value="ECO:0007669"/>
    <property type="project" value="TreeGrafter"/>
</dbReference>
<dbReference type="SUPFAM" id="SSF46579">
    <property type="entry name" value="Prefoldin"/>
    <property type="match status" value="1"/>
</dbReference>
<comment type="caution">
    <text evidence="3">The sequence shown here is derived from an EMBL/GenBank/DDBJ whole genome shotgun (WGS) entry which is preliminary data.</text>
</comment>
<sequence>MSIPNEKLQQLLQEIEQKSAFAQQQLGIVRAQIASKNRESRMLQLSAVELDALPQETPLYDGVGKMFVLTSTTAVKTRQAKEAEDVKAELANLDKKLNYLDMTYKNSQSHMEALFKRGG</sequence>
<dbReference type="PANTHER" id="PTHR20903:SF0">
    <property type="entry name" value="PREFOLDIN SUBUNIT 1"/>
    <property type="match status" value="1"/>
</dbReference>